<organism evidence="1 2">
    <name type="scientific">Fundicoccus culcitae</name>
    <dbReference type="NCBI Taxonomy" id="2969821"/>
    <lineage>
        <taxon>Bacteria</taxon>
        <taxon>Bacillati</taxon>
        <taxon>Bacillota</taxon>
        <taxon>Bacilli</taxon>
        <taxon>Lactobacillales</taxon>
        <taxon>Aerococcaceae</taxon>
        <taxon>Fundicoccus</taxon>
    </lineage>
</organism>
<evidence type="ECO:0000313" key="1">
    <source>
        <dbReference type="EMBL" id="UUX33267.1"/>
    </source>
</evidence>
<dbReference type="RefSeq" id="WP_313792769.1">
    <property type="nucleotide sequence ID" value="NZ_CP102453.1"/>
</dbReference>
<accession>A0ABY5P3L5</accession>
<proteinExistence type="predicted"/>
<gene>
    <name evidence="1" type="ORF">NRE15_10170</name>
</gene>
<evidence type="ECO:0000313" key="2">
    <source>
        <dbReference type="Proteomes" id="UP001315967"/>
    </source>
</evidence>
<reference evidence="1 2" key="1">
    <citation type="submission" date="2022-08" db="EMBL/GenBank/DDBJ databases">
        <title>Aerococcaceae sp. nov isolated from spoiled eye mask.</title>
        <authorList>
            <person name="Zhou G."/>
            <person name="Xie X.-B."/>
            <person name="Shi Q.-S."/>
            <person name="Wang Y.-S."/>
            <person name="Wen X."/>
            <person name="Peng H."/>
            <person name="Yang X.-J."/>
            <person name="Tao H.-B."/>
            <person name="Huang X.-M."/>
        </authorList>
    </citation>
    <scope>NUCLEOTIDE SEQUENCE [LARGE SCALE GENOMIC DNA]</scope>
    <source>
        <strain evidence="2">DM20194951</strain>
    </source>
</reference>
<dbReference type="Proteomes" id="UP001315967">
    <property type="component" value="Chromosome"/>
</dbReference>
<sequence length="143" mass="16528">MVNYISDFTNTNELEEKSNHLCVVASVALIFEEEESICLIIKPERQSIYGGNYYLPYITLKVSKAHTDKIANVKSFYGYGLERPFIYLEEEIMEKLNSHEEIFVLSRRVDPFDFTSVWALDFIASKALAKEIIVTRGRLNYGN</sequence>
<dbReference type="EMBL" id="CP102453">
    <property type="protein sequence ID" value="UUX33267.1"/>
    <property type="molecule type" value="Genomic_DNA"/>
</dbReference>
<name>A0ABY5P3L5_9LACT</name>
<protein>
    <submittedName>
        <fullName evidence="1">Uncharacterized protein</fullName>
    </submittedName>
</protein>
<keyword evidence="2" id="KW-1185">Reference proteome</keyword>